<evidence type="ECO:0000313" key="1">
    <source>
        <dbReference type="EMBL" id="EQD60125.1"/>
    </source>
</evidence>
<organism evidence="1">
    <name type="scientific">mine drainage metagenome</name>
    <dbReference type="NCBI Taxonomy" id="410659"/>
    <lineage>
        <taxon>unclassified sequences</taxon>
        <taxon>metagenomes</taxon>
        <taxon>ecological metagenomes</taxon>
    </lineage>
</organism>
<gene>
    <name evidence="1" type="ORF">B1B_07888</name>
</gene>
<reference evidence="1" key="2">
    <citation type="journal article" date="2014" name="ISME J.">
        <title>Microbial stratification in low pH oxic and suboxic macroscopic growths along an acid mine drainage.</title>
        <authorList>
            <person name="Mendez-Garcia C."/>
            <person name="Mesa V."/>
            <person name="Sprenger R.R."/>
            <person name="Richter M."/>
            <person name="Diez M.S."/>
            <person name="Solano J."/>
            <person name="Bargiela R."/>
            <person name="Golyshina O.V."/>
            <person name="Manteca A."/>
            <person name="Ramos J.L."/>
            <person name="Gallego J.R."/>
            <person name="Llorente I."/>
            <person name="Martins Dos Santos V.A."/>
            <person name="Jensen O.N."/>
            <person name="Pelaez A.I."/>
            <person name="Sanchez J."/>
            <person name="Ferrer M."/>
        </authorList>
    </citation>
    <scope>NUCLEOTIDE SEQUENCE</scope>
</reference>
<comment type="caution">
    <text evidence="1">The sequence shown here is derived from an EMBL/GenBank/DDBJ whole genome shotgun (WGS) entry which is preliminary data.</text>
</comment>
<accession>T1C1Z2</accession>
<sequence length="103" mass="12234">MKTKPVIKIRKNASSDRYDGSKYRRRAIREYQQKGYRTWTKENDYGMRWPGTEGVISAVKRKFGENCVNRSAGDLEAEGYQRFWVYDYINQGAKEEAKMRIHD</sequence>
<name>T1C1Z2_9ZZZZ</name>
<reference evidence="1" key="1">
    <citation type="submission" date="2013-08" db="EMBL/GenBank/DDBJ databases">
        <authorList>
            <person name="Mendez C."/>
            <person name="Richter M."/>
            <person name="Ferrer M."/>
            <person name="Sanchez J."/>
        </authorList>
    </citation>
    <scope>NUCLEOTIDE SEQUENCE</scope>
</reference>
<proteinExistence type="predicted"/>
<protein>
    <submittedName>
        <fullName evidence="1">Transposase ISC1058</fullName>
    </submittedName>
</protein>
<dbReference type="EMBL" id="AUZY01005061">
    <property type="protein sequence ID" value="EQD60125.1"/>
    <property type="molecule type" value="Genomic_DNA"/>
</dbReference>
<dbReference type="AlphaFoldDB" id="T1C1Z2"/>